<protein>
    <submittedName>
        <fullName evidence="1">Uncharacterized protein</fullName>
    </submittedName>
</protein>
<accession>A0A202E9Q1</accession>
<keyword evidence="2" id="KW-1185">Reference proteome</keyword>
<gene>
    <name evidence="1" type="ORF">B2G88_11055</name>
</gene>
<name>A0A202E9Q1_9EURY</name>
<organism evidence="1 2">
    <name type="scientific">Natronolimnobius baerhuensis</name>
    <dbReference type="NCBI Taxonomy" id="253108"/>
    <lineage>
        <taxon>Archaea</taxon>
        <taxon>Methanobacteriati</taxon>
        <taxon>Methanobacteriota</taxon>
        <taxon>Stenosarchaea group</taxon>
        <taxon>Halobacteria</taxon>
        <taxon>Halobacteriales</taxon>
        <taxon>Natrialbaceae</taxon>
        <taxon>Natronolimnobius</taxon>
    </lineage>
</organism>
<sequence length="78" mass="7873">MILAAVCTVGLGGCLGGSEHGATVAVANDASNLEVRQSTAELVGPPCATAESLVVPTEAGLARLELITRSDDCHDTHE</sequence>
<evidence type="ECO:0000313" key="2">
    <source>
        <dbReference type="Proteomes" id="UP000196084"/>
    </source>
</evidence>
<proteinExistence type="predicted"/>
<dbReference type="AlphaFoldDB" id="A0A202E9Q1"/>
<reference evidence="1 2" key="1">
    <citation type="submission" date="2017-02" db="EMBL/GenBank/DDBJ databases">
        <title>Natronthermophilus aegyptiacus gen. nov.,sp. nov., an aerobic, extremely halophilic alkalithermophilic archaeon isolated from the athalassohaline Wadi An Natrun, Egypt.</title>
        <authorList>
            <person name="Zhao B."/>
        </authorList>
    </citation>
    <scope>NUCLEOTIDE SEQUENCE [LARGE SCALE GENOMIC DNA]</scope>
    <source>
        <strain evidence="1 2">CGMCC 1.3597</strain>
    </source>
</reference>
<comment type="caution">
    <text evidence="1">The sequence shown here is derived from an EMBL/GenBank/DDBJ whole genome shotgun (WGS) entry which is preliminary data.</text>
</comment>
<evidence type="ECO:0000313" key="1">
    <source>
        <dbReference type="EMBL" id="OVE84898.1"/>
    </source>
</evidence>
<dbReference type="Proteomes" id="UP000196084">
    <property type="component" value="Unassembled WGS sequence"/>
</dbReference>
<dbReference type="EMBL" id="MWPH01000002">
    <property type="protein sequence ID" value="OVE84898.1"/>
    <property type="molecule type" value="Genomic_DNA"/>
</dbReference>